<gene>
    <name evidence="2" type="ORF">SAMN04489726_3807</name>
</gene>
<dbReference type="SUPFAM" id="SSF53474">
    <property type="entry name" value="alpha/beta-Hydrolases"/>
    <property type="match status" value="1"/>
</dbReference>
<accession>A0A1G9WUS3</accession>
<dbReference type="OrthoDB" id="4371333at2"/>
<dbReference type="Gene3D" id="3.40.50.1820">
    <property type="entry name" value="alpha/beta hydrolase"/>
    <property type="match status" value="1"/>
</dbReference>
<evidence type="ECO:0000313" key="2">
    <source>
        <dbReference type="EMBL" id="SDM87856.1"/>
    </source>
</evidence>
<evidence type="ECO:0000313" key="3">
    <source>
        <dbReference type="Proteomes" id="UP000183376"/>
    </source>
</evidence>
<dbReference type="EMBL" id="LT629701">
    <property type="protein sequence ID" value="SDM87856.1"/>
    <property type="molecule type" value="Genomic_DNA"/>
</dbReference>
<dbReference type="Proteomes" id="UP000183376">
    <property type="component" value="Chromosome I"/>
</dbReference>
<proteinExistence type="predicted"/>
<dbReference type="RefSeq" id="WP_030430979.1">
    <property type="nucleotide sequence ID" value="NZ_JOEF01000016.1"/>
</dbReference>
<dbReference type="eggNOG" id="COG2267">
    <property type="taxonomic scope" value="Bacteria"/>
</dbReference>
<reference evidence="2 3" key="1">
    <citation type="submission" date="2016-10" db="EMBL/GenBank/DDBJ databases">
        <authorList>
            <person name="de Groot N.N."/>
        </authorList>
    </citation>
    <scope>NUCLEOTIDE SEQUENCE [LARGE SCALE GENOMIC DNA]</scope>
    <source>
        <strain evidence="2 3">DSM 44149</strain>
    </source>
</reference>
<dbReference type="InterPro" id="IPR022742">
    <property type="entry name" value="Hydrolase_4"/>
</dbReference>
<dbReference type="AlphaFoldDB" id="A0A1G9WUS3"/>
<organism evidence="2 3">
    <name type="scientific">Allokutzneria albata</name>
    <name type="common">Kibdelosporangium albatum</name>
    <dbReference type="NCBI Taxonomy" id="211114"/>
    <lineage>
        <taxon>Bacteria</taxon>
        <taxon>Bacillati</taxon>
        <taxon>Actinomycetota</taxon>
        <taxon>Actinomycetes</taxon>
        <taxon>Pseudonocardiales</taxon>
        <taxon>Pseudonocardiaceae</taxon>
        <taxon>Allokutzneria</taxon>
    </lineage>
</organism>
<protein>
    <recommendedName>
        <fullName evidence="1">Serine aminopeptidase S33 domain-containing protein</fullName>
    </recommendedName>
</protein>
<dbReference type="Pfam" id="PF12146">
    <property type="entry name" value="Hydrolase_4"/>
    <property type="match status" value="1"/>
</dbReference>
<feature type="domain" description="Serine aminopeptidase S33" evidence="1">
    <location>
        <begin position="51"/>
        <end position="202"/>
    </location>
</feature>
<name>A0A1G9WUS3_ALLAB</name>
<keyword evidence="3" id="KW-1185">Reference proteome</keyword>
<dbReference type="STRING" id="211114.SAMN04489726_3807"/>
<sequence length="235" mass="23966">MTLTRSASGPRAVLLPGAGSDDEFVRAVFEGPLRSLGVPLITPGPGLPGEHVSALSEAAEQGPVLAGGISLGAHLAAAWTVKNPNRCIGLLLAMPAWIGRSADQPAAVAARLGAASARELGLSEALDRACAGVDPWLAAELRRSWTRHGAGLADVLDAAAATPAPTLAELSTITVPAGVVACVDDPLHPLQVAMDWHRALPRSALGVSTLSALGADRESLGRAALLAYLRADGRR</sequence>
<evidence type="ECO:0000259" key="1">
    <source>
        <dbReference type="Pfam" id="PF12146"/>
    </source>
</evidence>
<dbReference type="InterPro" id="IPR029058">
    <property type="entry name" value="AB_hydrolase_fold"/>
</dbReference>